<dbReference type="Gramene" id="rna35334">
    <property type="protein sequence ID" value="RHN50975.1"/>
    <property type="gene ID" value="gene35334"/>
</dbReference>
<proteinExistence type="predicted"/>
<reference evidence="1" key="1">
    <citation type="journal article" date="2018" name="Nat. Plants">
        <title>Whole-genome landscape of Medicago truncatula symbiotic genes.</title>
        <authorList>
            <person name="Pecrix Y."/>
            <person name="Gamas P."/>
            <person name="Carrere S."/>
        </authorList>
    </citation>
    <scope>NUCLEOTIDE SEQUENCE</scope>
    <source>
        <tissue evidence="1">Leaves</tissue>
    </source>
</reference>
<protein>
    <submittedName>
        <fullName evidence="1">Uncharacterized protein</fullName>
    </submittedName>
</protein>
<gene>
    <name evidence="1" type="ORF">MtrunA17_Chr6g0463371</name>
</gene>
<organism evidence="1">
    <name type="scientific">Medicago truncatula</name>
    <name type="common">Barrel medic</name>
    <name type="synonym">Medicago tribuloides</name>
    <dbReference type="NCBI Taxonomy" id="3880"/>
    <lineage>
        <taxon>Eukaryota</taxon>
        <taxon>Viridiplantae</taxon>
        <taxon>Streptophyta</taxon>
        <taxon>Embryophyta</taxon>
        <taxon>Tracheophyta</taxon>
        <taxon>Spermatophyta</taxon>
        <taxon>Magnoliopsida</taxon>
        <taxon>eudicotyledons</taxon>
        <taxon>Gunneridae</taxon>
        <taxon>Pentapetalae</taxon>
        <taxon>rosids</taxon>
        <taxon>fabids</taxon>
        <taxon>Fabales</taxon>
        <taxon>Fabaceae</taxon>
        <taxon>Papilionoideae</taxon>
        <taxon>50 kb inversion clade</taxon>
        <taxon>NPAAA clade</taxon>
        <taxon>Hologalegina</taxon>
        <taxon>IRL clade</taxon>
        <taxon>Trifolieae</taxon>
        <taxon>Medicago</taxon>
    </lineage>
</organism>
<evidence type="ECO:0000313" key="1">
    <source>
        <dbReference type="EMBL" id="RHN50975.1"/>
    </source>
</evidence>
<dbReference type="Proteomes" id="UP000265566">
    <property type="component" value="Chromosome 6"/>
</dbReference>
<name>A0A396HI98_MEDTR</name>
<sequence length="68" mass="8287">MKDGIKERRRHLLFLKMEQLFLFADQLLHNQGRMPLQQSIFSDFLFIVWITQCRKTMQQMGRNTMLID</sequence>
<comment type="caution">
    <text evidence="1">The sequence shown here is derived from an EMBL/GenBank/DDBJ whole genome shotgun (WGS) entry which is preliminary data.</text>
</comment>
<dbReference type="AlphaFoldDB" id="A0A396HI98"/>
<accession>A0A396HI98</accession>
<dbReference type="EMBL" id="PSQE01000006">
    <property type="protein sequence ID" value="RHN50975.1"/>
    <property type="molecule type" value="Genomic_DNA"/>
</dbReference>